<evidence type="ECO:0000259" key="1">
    <source>
        <dbReference type="PROSITE" id="PS51459"/>
    </source>
</evidence>
<dbReference type="Proteomes" id="UP000189739">
    <property type="component" value="Unassembled WGS sequence"/>
</dbReference>
<dbReference type="EMBL" id="MBTF01000038">
    <property type="protein sequence ID" value="OOQ56902.1"/>
    <property type="molecule type" value="Genomic_DNA"/>
</dbReference>
<dbReference type="Gene3D" id="1.20.120.1870">
    <property type="entry name" value="Fic/DOC protein, Fido domain"/>
    <property type="match status" value="1"/>
</dbReference>
<organism evidence="2 3">
    <name type="scientific">Mucilaginibacter pedocola</name>
    <dbReference type="NCBI Taxonomy" id="1792845"/>
    <lineage>
        <taxon>Bacteria</taxon>
        <taxon>Pseudomonadati</taxon>
        <taxon>Bacteroidota</taxon>
        <taxon>Sphingobacteriia</taxon>
        <taxon>Sphingobacteriales</taxon>
        <taxon>Sphingobacteriaceae</taxon>
        <taxon>Mucilaginibacter</taxon>
    </lineage>
</organism>
<dbReference type="STRING" id="1792845.BC343_18170"/>
<dbReference type="OrthoDB" id="9802752at2"/>
<dbReference type="RefSeq" id="WP_078351319.1">
    <property type="nucleotide sequence ID" value="NZ_MBTF01000038.1"/>
</dbReference>
<sequence>MINLQEVEVYHNDLIDQFGGSKGIRDIAGLEAALARPYMTFDQIDLYPTAVDKAAAVFESLIINHPFIDGNKRIAYLLLRLMLRIDRITMVASQQEKYDMAISASMGHINFDQIKDWVVKHSIKIPQ</sequence>
<accession>A0A1S9P7H2</accession>
<dbReference type="NCBIfam" id="TIGR01550">
    <property type="entry name" value="DOC_P1"/>
    <property type="match status" value="1"/>
</dbReference>
<keyword evidence="3" id="KW-1185">Reference proteome</keyword>
<reference evidence="2 3" key="1">
    <citation type="submission" date="2016-07" db="EMBL/GenBank/DDBJ databases">
        <title>Genomic analysis of zinc-resistant bacterium Mucilaginibacter pedocola TBZ30.</title>
        <authorList>
            <person name="Huang J."/>
            <person name="Tang J."/>
        </authorList>
    </citation>
    <scope>NUCLEOTIDE SEQUENCE [LARGE SCALE GENOMIC DNA]</scope>
    <source>
        <strain evidence="2 3">TBZ30</strain>
    </source>
</reference>
<dbReference type="GO" id="GO:0016301">
    <property type="term" value="F:kinase activity"/>
    <property type="evidence" value="ECO:0007669"/>
    <property type="project" value="InterPro"/>
</dbReference>
<evidence type="ECO:0000313" key="3">
    <source>
        <dbReference type="Proteomes" id="UP000189739"/>
    </source>
</evidence>
<dbReference type="InterPro" id="IPR006440">
    <property type="entry name" value="Doc"/>
</dbReference>
<dbReference type="Pfam" id="PF02661">
    <property type="entry name" value="Fic"/>
    <property type="match status" value="1"/>
</dbReference>
<dbReference type="InterPro" id="IPR003812">
    <property type="entry name" value="Fido"/>
</dbReference>
<comment type="caution">
    <text evidence="2">The sequence shown here is derived from an EMBL/GenBank/DDBJ whole genome shotgun (WGS) entry which is preliminary data.</text>
</comment>
<dbReference type="SUPFAM" id="SSF140931">
    <property type="entry name" value="Fic-like"/>
    <property type="match status" value="1"/>
</dbReference>
<dbReference type="PANTHER" id="PTHR39426">
    <property type="entry name" value="HOMOLOGY TO DEATH-ON-CURING PROTEIN OF PHAGE P1"/>
    <property type="match status" value="1"/>
</dbReference>
<feature type="domain" description="Fido" evidence="1">
    <location>
        <begin position="2"/>
        <end position="120"/>
    </location>
</feature>
<gene>
    <name evidence="2" type="ORF">BC343_18170</name>
</gene>
<protein>
    <submittedName>
        <fullName evidence="2">Death-on-curing protein</fullName>
    </submittedName>
</protein>
<evidence type="ECO:0000313" key="2">
    <source>
        <dbReference type="EMBL" id="OOQ56902.1"/>
    </source>
</evidence>
<dbReference type="InterPro" id="IPR053737">
    <property type="entry name" value="Type_II_TA_Toxin"/>
</dbReference>
<name>A0A1S9P7H2_9SPHI</name>
<dbReference type="PROSITE" id="PS51459">
    <property type="entry name" value="FIDO"/>
    <property type="match status" value="1"/>
</dbReference>
<dbReference type="PANTHER" id="PTHR39426:SF1">
    <property type="entry name" value="HOMOLOGY TO DEATH-ON-CURING PROTEIN OF PHAGE P1"/>
    <property type="match status" value="1"/>
</dbReference>
<dbReference type="InterPro" id="IPR036597">
    <property type="entry name" value="Fido-like_dom_sf"/>
</dbReference>
<proteinExistence type="predicted"/>
<dbReference type="AlphaFoldDB" id="A0A1S9P7H2"/>